<evidence type="ECO:0000313" key="1">
    <source>
        <dbReference type="EMBL" id="MDP9843627.1"/>
    </source>
</evidence>
<dbReference type="EMBL" id="JAUSQU010000001">
    <property type="protein sequence ID" value="MDP9843627.1"/>
    <property type="molecule type" value="Genomic_DNA"/>
</dbReference>
<evidence type="ECO:0000313" key="2">
    <source>
        <dbReference type="Proteomes" id="UP001225356"/>
    </source>
</evidence>
<reference evidence="1 2" key="1">
    <citation type="submission" date="2023-07" db="EMBL/GenBank/DDBJ databases">
        <title>Sequencing the genomes of 1000 actinobacteria strains.</title>
        <authorList>
            <person name="Klenk H.-P."/>
        </authorList>
    </citation>
    <scope>NUCLEOTIDE SEQUENCE [LARGE SCALE GENOMIC DNA]</scope>
    <source>
        <strain evidence="1 2">DSM 46740</strain>
    </source>
</reference>
<comment type="caution">
    <text evidence="1">The sequence shown here is derived from an EMBL/GenBank/DDBJ whole genome shotgun (WGS) entry which is preliminary data.</text>
</comment>
<sequence length="35" mass="4024">MLAGGRELGLQPGVVRLERYHLLRREFRLAVRSSS</sequence>
<protein>
    <submittedName>
        <fullName evidence="1">Uncharacterized protein</fullName>
    </submittedName>
</protein>
<gene>
    <name evidence="1" type="ORF">J2853_002838</name>
</gene>
<proteinExistence type="predicted"/>
<accession>A0ABT9QA48</accession>
<name>A0ABT9QA48_9ACTN</name>
<organism evidence="1 2">
    <name type="scientific">Streptosporangium lutulentum</name>
    <dbReference type="NCBI Taxonomy" id="1461250"/>
    <lineage>
        <taxon>Bacteria</taxon>
        <taxon>Bacillati</taxon>
        <taxon>Actinomycetota</taxon>
        <taxon>Actinomycetes</taxon>
        <taxon>Streptosporangiales</taxon>
        <taxon>Streptosporangiaceae</taxon>
        <taxon>Streptosporangium</taxon>
    </lineage>
</organism>
<keyword evidence="2" id="KW-1185">Reference proteome</keyword>
<dbReference type="Proteomes" id="UP001225356">
    <property type="component" value="Unassembled WGS sequence"/>
</dbReference>